<dbReference type="AlphaFoldDB" id="A0A6A6QIG6"/>
<feature type="transmembrane region" description="Helical" evidence="2">
    <location>
        <begin position="121"/>
        <end position="138"/>
    </location>
</feature>
<protein>
    <recommendedName>
        <fullName evidence="5">Integral membrane protein</fullName>
    </recommendedName>
</protein>
<evidence type="ECO:0000313" key="4">
    <source>
        <dbReference type="Proteomes" id="UP000799750"/>
    </source>
</evidence>
<reference evidence="3" key="1">
    <citation type="journal article" date="2020" name="Stud. Mycol.">
        <title>101 Dothideomycetes genomes: a test case for predicting lifestyles and emergence of pathogens.</title>
        <authorList>
            <person name="Haridas S."/>
            <person name="Albert R."/>
            <person name="Binder M."/>
            <person name="Bloem J."/>
            <person name="Labutti K."/>
            <person name="Salamov A."/>
            <person name="Andreopoulos B."/>
            <person name="Baker S."/>
            <person name="Barry K."/>
            <person name="Bills G."/>
            <person name="Bluhm B."/>
            <person name="Cannon C."/>
            <person name="Castanera R."/>
            <person name="Culley D."/>
            <person name="Daum C."/>
            <person name="Ezra D."/>
            <person name="Gonzalez J."/>
            <person name="Henrissat B."/>
            <person name="Kuo A."/>
            <person name="Liang C."/>
            <person name="Lipzen A."/>
            <person name="Lutzoni F."/>
            <person name="Magnuson J."/>
            <person name="Mondo S."/>
            <person name="Nolan M."/>
            <person name="Ohm R."/>
            <person name="Pangilinan J."/>
            <person name="Park H.-J."/>
            <person name="Ramirez L."/>
            <person name="Alfaro M."/>
            <person name="Sun H."/>
            <person name="Tritt A."/>
            <person name="Yoshinaga Y."/>
            <person name="Zwiers L.-H."/>
            <person name="Turgeon B."/>
            <person name="Goodwin S."/>
            <person name="Spatafora J."/>
            <person name="Crous P."/>
            <person name="Grigoriev I."/>
        </authorList>
    </citation>
    <scope>NUCLEOTIDE SEQUENCE</scope>
    <source>
        <strain evidence="3">CBS 269.34</strain>
    </source>
</reference>
<feature type="transmembrane region" description="Helical" evidence="2">
    <location>
        <begin position="145"/>
        <end position="165"/>
    </location>
</feature>
<keyword evidence="2" id="KW-1133">Transmembrane helix</keyword>
<feature type="transmembrane region" description="Helical" evidence="2">
    <location>
        <begin position="29"/>
        <end position="51"/>
    </location>
</feature>
<accession>A0A6A6QIG6</accession>
<keyword evidence="2" id="KW-0472">Membrane</keyword>
<dbReference type="Proteomes" id="UP000799750">
    <property type="component" value="Unassembled WGS sequence"/>
</dbReference>
<evidence type="ECO:0000256" key="2">
    <source>
        <dbReference type="SAM" id="Phobius"/>
    </source>
</evidence>
<name>A0A6A6QIG6_9PEZI</name>
<feature type="transmembrane region" description="Helical" evidence="2">
    <location>
        <begin position="171"/>
        <end position="191"/>
    </location>
</feature>
<evidence type="ECO:0000256" key="1">
    <source>
        <dbReference type="SAM" id="MobiDB-lite"/>
    </source>
</evidence>
<feature type="compositionally biased region" description="Acidic residues" evidence="1">
    <location>
        <begin position="291"/>
        <end position="303"/>
    </location>
</feature>
<evidence type="ECO:0000313" key="3">
    <source>
        <dbReference type="EMBL" id="KAF2491796.1"/>
    </source>
</evidence>
<dbReference type="EMBL" id="MU004195">
    <property type="protein sequence ID" value="KAF2491796.1"/>
    <property type="molecule type" value="Genomic_DNA"/>
</dbReference>
<keyword evidence="4" id="KW-1185">Reference proteome</keyword>
<gene>
    <name evidence="3" type="ORF">BU16DRAFT_530223</name>
</gene>
<keyword evidence="2" id="KW-0812">Transmembrane</keyword>
<organism evidence="3 4">
    <name type="scientific">Lophium mytilinum</name>
    <dbReference type="NCBI Taxonomy" id="390894"/>
    <lineage>
        <taxon>Eukaryota</taxon>
        <taxon>Fungi</taxon>
        <taxon>Dikarya</taxon>
        <taxon>Ascomycota</taxon>
        <taxon>Pezizomycotina</taxon>
        <taxon>Dothideomycetes</taxon>
        <taxon>Pleosporomycetidae</taxon>
        <taxon>Mytilinidiales</taxon>
        <taxon>Mytilinidiaceae</taxon>
        <taxon>Lophium</taxon>
    </lineage>
</organism>
<sequence>MTPNNSSWQGGMSLWEFWWPELAISRKPFASLAVMISDFLLHIILLFFMAVQTAALTCKVMHLRDSGKWDWLKDGSSCPGLQVSYPDSAIVNIVTEDESKMLDDLTSFTKAMPRFISAPNSFTFFWYMIALCATYTAITVRSPKAVLAILLGNTITASVVWPLLFWSDNGVFWLVFFPWNVTLTMGMNMFLRSIAIAQMRKQKQAGPLNANEYDTEKGPKKGSFVEGVASMAESFQQIGASASRKVEFAAEASPRIRDQQQLARSHDILALKSANAEPDANESDSDRTGSDSDDFESGSDDDYTLTPMRRCGGVL</sequence>
<evidence type="ECO:0008006" key="5">
    <source>
        <dbReference type="Google" id="ProtNLM"/>
    </source>
</evidence>
<feature type="region of interest" description="Disordered" evidence="1">
    <location>
        <begin position="267"/>
        <end position="315"/>
    </location>
</feature>
<proteinExistence type="predicted"/>